<dbReference type="Proteomes" id="UP001318682">
    <property type="component" value="Chromosome"/>
</dbReference>
<dbReference type="RefSeq" id="WP_187430622.1">
    <property type="nucleotide sequence ID" value="NZ_CP143423.1"/>
</dbReference>
<reference evidence="3" key="1">
    <citation type="submission" date="2024-01" db="EMBL/GenBank/DDBJ databases">
        <title>Roseobacter fucihabitans sp. nov., isolated from the brown alga Fucus spiralis.</title>
        <authorList>
            <person name="Hahnke S."/>
            <person name="Berger M."/>
            <person name="Schlingloff A."/>
            <person name="Athale I."/>
            <person name="Neumann-Schaal M."/>
            <person name="Adenaya A."/>
            <person name="Poehlein A."/>
            <person name="Daniel R."/>
            <person name="Pertersen J."/>
            <person name="Brinkhoff T."/>
        </authorList>
    </citation>
    <scope>NUCLEOTIDE SEQUENCE [LARGE SCALE GENOMIC DNA]</scope>
    <source>
        <strain evidence="3">B14</strain>
    </source>
</reference>
<dbReference type="GO" id="GO:0004180">
    <property type="term" value="F:carboxypeptidase activity"/>
    <property type="evidence" value="ECO:0007669"/>
    <property type="project" value="UniProtKB-KW"/>
</dbReference>
<keyword evidence="1" id="KW-0645">Protease</keyword>
<keyword evidence="1" id="KW-0479">Metal-binding</keyword>
<comment type="function">
    <text evidence="1">Broad specificity carboxypetidase that releases amino acids sequentially from the C-terminus, including neutral, aromatic, polar and basic residues.</text>
</comment>
<keyword evidence="1 2" id="KW-0121">Carboxypeptidase</keyword>
<dbReference type="EMBL" id="CP143423">
    <property type="protein sequence ID" value="WVX49054.1"/>
    <property type="molecule type" value="Genomic_DNA"/>
</dbReference>
<evidence type="ECO:0000313" key="2">
    <source>
        <dbReference type="EMBL" id="WVX49054.1"/>
    </source>
</evidence>
<name>A0ABZ2BSP9_9RHOB</name>
<dbReference type="PANTHER" id="PTHR34217">
    <property type="entry name" value="METAL-DEPENDENT CARBOXYPEPTIDASE"/>
    <property type="match status" value="1"/>
</dbReference>
<dbReference type="CDD" id="cd06460">
    <property type="entry name" value="M32_Taq"/>
    <property type="match status" value="1"/>
</dbReference>
<gene>
    <name evidence="2" type="ORF">ROLI_021400</name>
</gene>
<dbReference type="PIRSF" id="PIRSF006615">
    <property type="entry name" value="Zn_crbxpep_Taq"/>
    <property type="match status" value="1"/>
</dbReference>
<proteinExistence type="inferred from homology"/>
<dbReference type="PANTHER" id="PTHR34217:SF1">
    <property type="entry name" value="CARBOXYPEPTIDASE 1"/>
    <property type="match status" value="1"/>
</dbReference>
<keyword evidence="3" id="KW-1185">Reference proteome</keyword>
<dbReference type="EC" id="3.4.17.19" evidence="1"/>
<dbReference type="InterPro" id="IPR001333">
    <property type="entry name" value="Peptidase_M32_Taq"/>
</dbReference>
<comment type="similarity">
    <text evidence="1">Belongs to the peptidase M32 family.</text>
</comment>
<dbReference type="PROSITE" id="PS52034">
    <property type="entry name" value="PEPTIDASE_M32"/>
    <property type="match status" value="1"/>
</dbReference>
<evidence type="ECO:0000256" key="1">
    <source>
        <dbReference type="PIRNR" id="PIRNR006615"/>
    </source>
</evidence>
<dbReference type="SUPFAM" id="SSF55486">
    <property type="entry name" value="Metalloproteases ('zincins'), catalytic domain"/>
    <property type="match status" value="1"/>
</dbReference>
<dbReference type="Gene3D" id="1.10.1370.30">
    <property type="match status" value="1"/>
</dbReference>
<dbReference type="Pfam" id="PF02074">
    <property type="entry name" value="Peptidase_M32"/>
    <property type="match status" value="1"/>
</dbReference>
<protein>
    <recommendedName>
        <fullName evidence="1">Metal-dependent carboxypeptidase</fullName>
        <ecNumber evidence="1">3.4.17.19</ecNumber>
    </recommendedName>
</protein>
<comment type="catalytic activity">
    <reaction evidence="1">
        <text>Release of a C-terminal amino acid with broad specificity, except for -Pro.</text>
        <dbReference type="EC" id="3.4.17.19"/>
    </reaction>
</comment>
<organism evidence="2 3">
    <name type="scientific">Roseobacter fucihabitans</name>
    <dbReference type="NCBI Taxonomy" id="1537242"/>
    <lineage>
        <taxon>Bacteria</taxon>
        <taxon>Pseudomonadati</taxon>
        <taxon>Pseudomonadota</taxon>
        <taxon>Alphaproteobacteria</taxon>
        <taxon>Rhodobacterales</taxon>
        <taxon>Roseobacteraceae</taxon>
        <taxon>Roseobacter</taxon>
    </lineage>
</organism>
<accession>A0ABZ2BSP9</accession>
<sequence length="491" mass="53683">MSAYDDLMAFVRETQALSQIAGRLEWDQETMMPRGAAPQRGEECAAIASVLHARRVDPRVGDWLDALAGTPLDDVAAAQLRHIRRDFERARKVPAALAAQIARVTSKAQGVWADARAADDFARFAPTLDEVLTLKREEGHALADGGDVYDAMLADYEPGTTGAELEAMFGALRPELATLRAAVLEADAPSRLTGEFDEAAQMGLTRKLAKTFGYDMSRGRVDKAVHPFSSGSGLDVRITTRTNPVDPFNCFYSTIHEVGHAAYEQNIHTDYLLTPLGAGVSMGVHESQSRIYENQIGRSRAFTGWLYGQMRDAFGDFGIRDEEAFYACVNRVSNGFIRTEADELQYNLHVLLRFDLERALVAGDLKVAELEAAWNDRFEADFGFAVDKPSNGVLQDVHWSVGLFGYFPTYSLGNVYAGCLNKAMRAALPDLDAQLARGDTSGATAWLGKHVQTHGGLYEPRDVIAKASGSAPSEAPLLAYLKEKFTGIYGV</sequence>
<keyword evidence="1 2" id="KW-0378">Hydrolase</keyword>
<dbReference type="PRINTS" id="PR00998">
    <property type="entry name" value="CRBOXYPTASET"/>
</dbReference>
<keyword evidence="1" id="KW-0482">Metalloprotease</keyword>
<evidence type="ECO:0000313" key="3">
    <source>
        <dbReference type="Proteomes" id="UP001318682"/>
    </source>
</evidence>